<dbReference type="CDD" id="cd10527">
    <property type="entry name" value="SET_LSMT"/>
    <property type="match status" value="1"/>
</dbReference>
<comment type="caution">
    <text evidence="1">The sequence shown here is derived from an EMBL/GenBank/DDBJ whole genome shotgun (WGS) entry which is preliminary data.</text>
</comment>
<dbReference type="Gene3D" id="3.90.1410.10">
    <property type="entry name" value="set domain protein methyltransferase, domain 1"/>
    <property type="match status" value="1"/>
</dbReference>
<dbReference type="GO" id="GO:0005634">
    <property type="term" value="C:nucleus"/>
    <property type="evidence" value="ECO:0007669"/>
    <property type="project" value="TreeGrafter"/>
</dbReference>
<gene>
    <name evidence="1" type="ORF">GQ602_000724</name>
</gene>
<sequence length="459" mass="50710">MSSLPPDAFPAWARLNGLVLDGIQLRHVDGRGLGLVLDDDTATIPDPLLRVPRDLVLRVGDYANVDANFRQLLEIVGHQSPRLDTVLFLLCNLVHSRRGRRRGRALVPTPWTEYLRFLPRSTPVPTLWSESERLLLEGTSLEPALHAKLAALGREFDEVRLQTETIPFWNDLLWEGEASASLQDWILADGWFRSRCLELPGLGVAMVPGLDMANHSVCPTAYYEVDDKADVLLSACPSRDASCGREVTIAYGQAKSAAEMLFSYGFVDGNAGGLTLPIAPPPDDPLAKAKLAVFDRSPVVRLSSEDGVINWESPFAYLSCLNEEDGLGFRLIQDTAGDRQLRLLWQDEDITGRASELEKLVQNHDLYLVFRLRAVSVVHELVETQLARIRHVPSQPLGARDACLAAASALREAETGLLKAAAGALEREKSTLLDHEDVTRYLASMANEEGQDEDEDDFS</sequence>
<protein>
    <submittedName>
        <fullName evidence="1">SET domain protein</fullName>
    </submittedName>
</protein>
<name>A0A8H4VGR7_9HYPO</name>
<dbReference type="SUPFAM" id="SSF82199">
    <property type="entry name" value="SET domain"/>
    <property type="match status" value="1"/>
</dbReference>
<evidence type="ECO:0000313" key="2">
    <source>
        <dbReference type="Proteomes" id="UP000562929"/>
    </source>
</evidence>
<reference evidence="1 2" key="1">
    <citation type="journal article" date="2020" name="G3 (Bethesda)">
        <title>Genetic Underpinnings of Host Manipulation by Ophiocordyceps as Revealed by Comparative Transcriptomics.</title>
        <authorList>
            <person name="Will I."/>
            <person name="Das B."/>
            <person name="Trinh T."/>
            <person name="Brachmann A."/>
            <person name="Ohm R.A."/>
            <person name="de Bekker C."/>
        </authorList>
    </citation>
    <scope>NUCLEOTIDE SEQUENCE [LARGE SCALE GENOMIC DNA]</scope>
    <source>
        <strain evidence="1 2">EC05</strain>
    </source>
</reference>
<proteinExistence type="predicted"/>
<dbReference type="EMBL" id="JAACLJ010000001">
    <property type="protein sequence ID" value="KAF4595111.1"/>
    <property type="molecule type" value="Genomic_DNA"/>
</dbReference>
<dbReference type="OrthoDB" id="441812at2759"/>
<dbReference type="AlphaFoldDB" id="A0A8H4VGR7"/>
<dbReference type="InterPro" id="IPR046341">
    <property type="entry name" value="SET_dom_sf"/>
</dbReference>
<dbReference type="Proteomes" id="UP000562929">
    <property type="component" value="Unassembled WGS sequence"/>
</dbReference>
<accession>A0A8H4VGR7</accession>
<dbReference type="PANTHER" id="PTHR13271:SF76">
    <property type="entry name" value="SET DOMAIN-CONTAINING PROTEIN 8"/>
    <property type="match status" value="1"/>
</dbReference>
<organism evidence="1 2">
    <name type="scientific">Ophiocordyceps camponoti-floridani</name>
    <dbReference type="NCBI Taxonomy" id="2030778"/>
    <lineage>
        <taxon>Eukaryota</taxon>
        <taxon>Fungi</taxon>
        <taxon>Dikarya</taxon>
        <taxon>Ascomycota</taxon>
        <taxon>Pezizomycotina</taxon>
        <taxon>Sordariomycetes</taxon>
        <taxon>Hypocreomycetidae</taxon>
        <taxon>Hypocreales</taxon>
        <taxon>Ophiocordycipitaceae</taxon>
        <taxon>Ophiocordyceps</taxon>
    </lineage>
</organism>
<dbReference type="GO" id="GO:0016279">
    <property type="term" value="F:protein-lysine N-methyltransferase activity"/>
    <property type="evidence" value="ECO:0007669"/>
    <property type="project" value="TreeGrafter"/>
</dbReference>
<dbReference type="PANTHER" id="PTHR13271">
    <property type="entry name" value="UNCHARACTERIZED PUTATIVE METHYLTRANSFERASE"/>
    <property type="match status" value="1"/>
</dbReference>
<keyword evidence="2" id="KW-1185">Reference proteome</keyword>
<evidence type="ECO:0000313" key="1">
    <source>
        <dbReference type="EMBL" id="KAF4595111.1"/>
    </source>
</evidence>
<dbReference type="InterPro" id="IPR050600">
    <property type="entry name" value="SETD3_SETD6_MTase"/>
</dbReference>